<dbReference type="RefSeq" id="WP_150024048.1">
    <property type="nucleotide sequence ID" value="NZ_VWOJ01000005.1"/>
</dbReference>
<keyword evidence="1" id="KW-0812">Transmembrane</keyword>
<keyword evidence="1" id="KW-1133">Transmembrane helix</keyword>
<dbReference type="PANTHER" id="PTHR36698">
    <property type="entry name" value="BLL5892 PROTEIN"/>
    <property type="match status" value="1"/>
</dbReference>
<reference evidence="3 4" key="1">
    <citation type="submission" date="2019-09" db="EMBL/GenBank/DDBJ databases">
        <authorList>
            <person name="Kevbrin V."/>
            <person name="Grouzdev D.S."/>
        </authorList>
    </citation>
    <scope>NUCLEOTIDE SEQUENCE [LARGE SCALE GENOMIC DNA]</scope>
    <source>
        <strain evidence="3 4">G-192</strain>
    </source>
</reference>
<feature type="transmembrane region" description="Helical" evidence="1">
    <location>
        <begin position="6"/>
        <end position="28"/>
    </location>
</feature>
<comment type="caution">
    <text evidence="3">The sequence shown here is derived from an EMBL/GenBank/DDBJ whole genome shotgun (WGS) entry which is preliminary data.</text>
</comment>
<evidence type="ECO:0000256" key="1">
    <source>
        <dbReference type="SAM" id="Phobius"/>
    </source>
</evidence>
<evidence type="ECO:0000259" key="2">
    <source>
        <dbReference type="Pfam" id="PF02470"/>
    </source>
</evidence>
<name>A0A5M6Z8Q6_9PROT</name>
<proteinExistence type="predicted"/>
<organism evidence="3 4">
    <name type="scientific">Alkalicaulis satelles</name>
    <dbReference type="NCBI Taxonomy" id="2609175"/>
    <lineage>
        <taxon>Bacteria</taxon>
        <taxon>Pseudomonadati</taxon>
        <taxon>Pseudomonadota</taxon>
        <taxon>Alphaproteobacteria</taxon>
        <taxon>Maricaulales</taxon>
        <taxon>Maricaulaceae</taxon>
        <taxon>Alkalicaulis</taxon>
    </lineage>
</organism>
<sequence length="318" mass="34403">METKAHHALVGFFVVFLTIAGGFFALWLSQIAFDREYREFDVIFDGPVRGLREASEVRFNGIQVGEVTELGLNPEDTTQVIARIRVDAATPVKVDSTAQLEPQGLTGLSLIQISGGSAEAARLESRFGDRAPRIYARQTQLDELLSGGETLLESSQLAFTRVAALLTDDNIASVSRTLSHIETLTGQLAEEDGLVAEMRIAARSLDQAARDVSEAAVGIERFGRTAEVFLTDEVGPMVADVSAASIEVDKASQETYAMLSALRPGLERFTDEGLGQLTAAIRDLRGALAAMERIMLDLEEDPSAFVARTSGEEVEVPR</sequence>
<evidence type="ECO:0000313" key="3">
    <source>
        <dbReference type="EMBL" id="KAA5801029.1"/>
    </source>
</evidence>
<feature type="domain" description="Mce/MlaD" evidence="2">
    <location>
        <begin position="48"/>
        <end position="116"/>
    </location>
</feature>
<gene>
    <name evidence="3" type="ORF">F1654_13300</name>
</gene>
<keyword evidence="4" id="KW-1185">Reference proteome</keyword>
<dbReference type="InterPro" id="IPR003399">
    <property type="entry name" value="Mce/MlaD"/>
</dbReference>
<dbReference type="PANTHER" id="PTHR36698:SF2">
    <property type="entry name" value="MCE_MLAD DOMAIN-CONTAINING PROTEIN"/>
    <property type="match status" value="1"/>
</dbReference>
<dbReference type="Proteomes" id="UP000325122">
    <property type="component" value="Unassembled WGS sequence"/>
</dbReference>
<protein>
    <submittedName>
        <fullName evidence="3">MCE family protein</fullName>
    </submittedName>
</protein>
<dbReference type="EMBL" id="VWOJ01000005">
    <property type="protein sequence ID" value="KAA5801029.1"/>
    <property type="molecule type" value="Genomic_DNA"/>
</dbReference>
<evidence type="ECO:0000313" key="4">
    <source>
        <dbReference type="Proteomes" id="UP000325122"/>
    </source>
</evidence>
<dbReference type="AlphaFoldDB" id="A0A5M6Z8Q6"/>
<dbReference type="Pfam" id="PF02470">
    <property type="entry name" value="MlaD"/>
    <property type="match status" value="1"/>
</dbReference>
<keyword evidence="1" id="KW-0472">Membrane</keyword>
<accession>A0A5M6Z8Q6</accession>